<dbReference type="RefSeq" id="WP_278099595.1">
    <property type="nucleotide sequence ID" value="NZ_CP091092.1"/>
</dbReference>
<feature type="compositionally biased region" description="Low complexity" evidence="1">
    <location>
        <begin position="446"/>
        <end position="461"/>
    </location>
</feature>
<keyword evidence="2" id="KW-0472">Membrane</keyword>
<dbReference type="GeneID" id="79951051"/>
<protein>
    <submittedName>
        <fullName evidence="3">Zinc ribbon domain-containing protein</fullName>
    </submittedName>
</protein>
<feature type="transmembrane region" description="Helical" evidence="2">
    <location>
        <begin position="418"/>
        <end position="439"/>
    </location>
</feature>
<keyword evidence="4" id="KW-1185">Reference proteome</keyword>
<dbReference type="Proteomes" id="UP001218895">
    <property type="component" value="Chromosome"/>
</dbReference>
<feature type="compositionally biased region" description="Polar residues" evidence="1">
    <location>
        <begin position="119"/>
        <end position="136"/>
    </location>
</feature>
<feature type="region of interest" description="Disordered" evidence="1">
    <location>
        <begin position="273"/>
        <end position="412"/>
    </location>
</feature>
<accession>A0AAF0FUH5</accession>
<evidence type="ECO:0000313" key="4">
    <source>
        <dbReference type="Proteomes" id="UP001218895"/>
    </source>
</evidence>
<evidence type="ECO:0000256" key="1">
    <source>
        <dbReference type="SAM" id="MobiDB-lite"/>
    </source>
</evidence>
<feature type="compositionally biased region" description="Pro residues" evidence="1">
    <location>
        <begin position="168"/>
        <end position="179"/>
    </location>
</feature>
<name>A0AAF0FUH5_9EURY</name>
<proteinExistence type="predicted"/>
<feature type="compositionally biased region" description="Basic and acidic residues" evidence="1">
    <location>
        <begin position="312"/>
        <end position="323"/>
    </location>
</feature>
<feature type="compositionally biased region" description="Polar residues" evidence="1">
    <location>
        <begin position="359"/>
        <end position="368"/>
    </location>
</feature>
<keyword evidence="2" id="KW-0812">Transmembrane</keyword>
<keyword evidence="2" id="KW-1133">Transmembrane helix</keyword>
<feature type="compositionally biased region" description="Pro residues" evidence="1">
    <location>
        <begin position="224"/>
        <end position="238"/>
    </location>
</feature>
<gene>
    <name evidence="3" type="ORF">L1994_11580</name>
</gene>
<feature type="compositionally biased region" description="Basic and acidic residues" evidence="1">
    <location>
        <begin position="402"/>
        <end position="412"/>
    </location>
</feature>
<evidence type="ECO:0000256" key="2">
    <source>
        <dbReference type="SAM" id="Phobius"/>
    </source>
</evidence>
<reference evidence="3" key="1">
    <citation type="submission" date="2022-01" db="EMBL/GenBank/DDBJ databases">
        <title>Complete genome of Methanomicrobium antiquum DSM 21220.</title>
        <authorList>
            <person name="Chen S.-C."/>
            <person name="You Y.-T."/>
            <person name="Zhou Y.-Z."/>
            <person name="Lai M.-C."/>
        </authorList>
    </citation>
    <scope>NUCLEOTIDE SEQUENCE</scope>
    <source>
        <strain evidence="3">DSM 21220</strain>
    </source>
</reference>
<feature type="region of interest" description="Disordered" evidence="1">
    <location>
        <begin position="446"/>
        <end position="469"/>
    </location>
</feature>
<feature type="compositionally biased region" description="Basic and acidic residues" evidence="1">
    <location>
        <begin position="369"/>
        <end position="394"/>
    </location>
</feature>
<evidence type="ECO:0000313" key="3">
    <source>
        <dbReference type="EMBL" id="WFN36758.1"/>
    </source>
</evidence>
<dbReference type="AlphaFoldDB" id="A0AAF0FUH5"/>
<dbReference type="KEGG" id="manq:L1994_11580"/>
<dbReference type="EMBL" id="CP091092">
    <property type="protein sequence ID" value="WFN36758.1"/>
    <property type="molecule type" value="Genomic_DNA"/>
</dbReference>
<organism evidence="3 4">
    <name type="scientific">Methanomicrobium antiquum</name>
    <dbReference type="NCBI Taxonomy" id="487686"/>
    <lineage>
        <taxon>Archaea</taxon>
        <taxon>Methanobacteriati</taxon>
        <taxon>Methanobacteriota</taxon>
        <taxon>Stenosarchaea group</taxon>
        <taxon>Methanomicrobia</taxon>
        <taxon>Methanomicrobiales</taxon>
        <taxon>Methanomicrobiaceae</taxon>
        <taxon>Methanomicrobium</taxon>
    </lineage>
</organism>
<sequence>MYRPQLNPGEEVIKTSPDVIVKNVLFDAFLTNKRIIFVKKSEELYEKKELVFPINLVRNFDPKTDQAGTPTIEFLIQKPSGENGNLILKFAQSGDYRYFERDEWIEKLKIITTQAQNKNSYGAFSSGPDRTSQSAPVYNPPGPGTGGNIGYEREAPHLNPRQGFEPSGRPPVAPPPVPPYESRRNDSYGQPPKMPPVHEDNRQSPPRSPPAGYPNQYHNIQNRPPVPPHESHMPPVPPRGGMQTPPAGYDAGTVNKPSFCGYCGAKMPSGSVFCPSCGKKAESHSSQQQNAGGYGASPHTQNLNQRPPVPDRYMRGGPDESFQRRAPPMPPVPPKNGGFSLADDPEFQNMRGNKRSLRNSKPQGNLSKAQEKAYKASEKQRLKEQKQYEKEQRKAVKSRGQRQRDPYGYKESRLPENLPMIIGGVVAVIVVIAVVMFALNSGMFSGENSPSPTNPGSSSSPAADYTPGSTSVSENFGTWHIQIIYSGQWSGSYSVNGVKTTITDDDGEPAIYGYKDIKLENPSGTITVTTVKDDGGSGVLMVDVINQKGQYAASGSSTASSDSVTVSATVS</sequence>
<feature type="region of interest" description="Disordered" evidence="1">
    <location>
        <begin position="119"/>
        <end position="255"/>
    </location>
</feature>